<dbReference type="EMBL" id="JARIHO010000067">
    <property type="protein sequence ID" value="KAJ7314337.1"/>
    <property type="molecule type" value="Genomic_DNA"/>
</dbReference>
<proteinExistence type="predicted"/>
<evidence type="ECO:0000313" key="1">
    <source>
        <dbReference type="EMBL" id="KAJ7314337.1"/>
    </source>
</evidence>
<comment type="caution">
    <text evidence="1">The sequence shown here is derived from an EMBL/GenBank/DDBJ whole genome shotgun (WGS) entry which is preliminary data.</text>
</comment>
<organism evidence="1 2">
    <name type="scientific">Mycena albidolilacea</name>
    <dbReference type="NCBI Taxonomy" id="1033008"/>
    <lineage>
        <taxon>Eukaryota</taxon>
        <taxon>Fungi</taxon>
        <taxon>Dikarya</taxon>
        <taxon>Basidiomycota</taxon>
        <taxon>Agaricomycotina</taxon>
        <taxon>Agaricomycetes</taxon>
        <taxon>Agaricomycetidae</taxon>
        <taxon>Agaricales</taxon>
        <taxon>Marasmiineae</taxon>
        <taxon>Mycenaceae</taxon>
        <taxon>Mycena</taxon>
    </lineage>
</organism>
<gene>
    <name evidence="1" type="ORF">DFH08DRAFT_943235</name>
</gene>
<name>A0AAD7EDH6_9AGAR</name>
<protein>
    <recommendedName>
        <fullName evidence="3">F-box domain-containing protein</fullName>
    </recommendedName>
</protein>
<dbReference type="Proteomes" id="UP001218218">
    <property type="component" value="Unassembled WGS sequence"/>
</dbReference>
<accession>A0AAD7EDH6</accession>
<evidence type="ECO:0008006" key="3">
    <source>
        <dbReference type="Google" id="ProtNLM"/>
    </source>
</evidence>
<keyword evidence="2" id="KW-1185">Reference proteome</keyword>
<reference evidence="1" key="1">
    <citation type="submission" date="2023-03" db="EMBL/GenBank/DDBJ databases">
        <title>Massive genome expansion in bonnet fungi (Mycena s.s.) driven by repeated elements and novel gene families across ecological guilds.</title>
        <authorList>
            <consortium name="Lawrence Berkeley National Laboratory"/>
            <person name="Harder C.B."/>
            <person name="Miyauchi S."/>
            <person name="Viragh M."/>
            <person name="Kuo A."/>
            <person name="Thoen E."/>
            <person name="Andreopoulos B."/>
            <person name="Lu D."/>
            <person name="Skrede I."/>
            <person name="Drula E."/>
            <person name="Henrissat B."/>
            <person name="Morin E."/>
            <person name="Kohler A."/>
            <person name="Barry K."/>
            <person name="LaButti K."/>
            <person name="Morin E."/>
            <person name="Salamov A."/>
            <person name="Lipzen A."/>
            <person name="Mereny Z."/>
            <person name="Hegedus B."/>
            <person name="Baldrian P."/>
            <person name="Stursova M."/>
            <person name="Weitz H."/>
            <person name="Taylor A."/>
            <person name="Grigoriev I.V."/>
            <person name="Nagy L.G."/>
            <person name="Martin F."/>
            <person name="Kauserud H."/>
        </authorList>
    </citation>
    <scope>NUCLEOTIDE SEQUENCE</scope>
    <source>
        <strain evidence="1">CBHHK002</strain>
    </source>
</reference>
<evidence type="ECO:0000313" key="2">
    <source>
        <dbReference type="Proteomes" id="UP001218218"/>
    </source>
</evidence>
<sequence>MAEPLLPPELLLEISSGLLTPPSLHPFDPSARIADIATCRALSQSCRVFRSIFLPHLWSRLDVFFTGNGTHLEQKMREVSQAQYLLDYVKTISLSLHGPALNTSHRAATFLACMKACPNLDAVSITSMSVDRPIGLQAPGTFKYLYTAFQLHSFPSVRVLRLPDILAPIISSFPRVRAIRCGEDRPTDGFRLIQAAKDCRSSLEEVYYAGFSRVIIGWIAVTTPNIQRLILRCTLLETDFAFMRMMTNLCYLEFAHREATNPGYPSLEECVRDARDLLSISHNPKPKKIYIKTLTGEDTMLAETVIDLP</sequence>
<dbReference type="AlphaFoldDB" id="A0AAD7EDH6"/>